<dbReference type="Gene3D" id="3.60.40.10">
    <property type="entry name" value="PPM-type phosphatase domain"/>
    <property type="match status" value="1"/>
</dbReference>
<keyword evidence="1" id="KW-0378">Hydrolase</keyword>
<evidence type="ECO:0000256" key="1">
    <source>
        <dbReference type="ARBA" id="ARBA00022801"/>
    </source>
</evidence>
<dbReference type="Gene3D" id="3.30.450.40">
    <property type="match status" value="1"/>
</dbReference>
<dbReference type="SMART" id="SM00065">
    <property type="entry name" value="GAF"/>
    <property type="match status" value="1"/>
</dbReference>
<name>A0A8J3ZZ53_9ACTN</name>
<dbReference type="AlphaFoldDB" id="A0A8J3ZZ53"/>
<protein>
    <recommendedName>
        <fullName evidence="6">PAS/PAC sensor protein</fullName>
    </recommendedName>
</protein>
<proteinExistence type="predicted"/>
<dbReference type="GO" id="GO:0016791">
    <property type="term" value="F:phosphatase activity"/>
    <property type="evidence" value="ECO:0007669"/>
    <property type="project" value="TreeGrafter"/>
</dbReference>
<dbReference type="Pfam" id="PF13581">
    <property type="entry name" value="HATPase_c_2"/>
    <property type="match status" value="1"/>
</dbReference>
<dbReference type="Gene3D" id="3.30.450.20">
    <property type="entry name" value="PAS domain"/>
    <property type="match status" value="2"/>
</dbReference>
<organism evidence="4 5">
    <name type="scientific">Virgisporangium ochraceum</name>
    <dbReference type="NCBI Taxonomy" id="65505"/>
    <lineage>
        <taxon>Bacteria</taxon>
        <taxon>Bacillati</taxon>
        <taxon>Actinomycetota</taxon>
        <taxon>Actinomycetes</taxon>
        <taxon>Micromonosporales</taxon>
        <taxon>Micromonosporaceae</taxon>
        <taxon>Virgisporangium</taxon>
    </lineage>
</organism>
<dbReference type="InterPro" id="IPR013656">
    <property type="entry name" value="PAS_4"/>
</dbReference>
<dbReference type="InterPro" id="IPR003018">
    <property type="entry name" value="GAF"/>
</dbReference>
<accession>A0A8J3ZZ53</accession>
<dbReference type="SMART" id="SM00331">
    <property type="entry name" value="PP2C_SIG"/>
    <property type="match status" value="1"/>
</dbReference>
<dbReference type="SUPFAM" id="SSF55785">
    <property type="entry name" value="PYP-like sensor domain (PAS domain)"/>
    <property type="match status" value="2"/>
</dbReference>
<keyword evidence="5" id="KW-1185">Reference proteome</keyword>
<dbReference type="RefSeq" id="WP_203929932.1">
    <property type="nucleotide sequence ID" value="NZ_BOPH01000072.1"/>
</dbReference>
<evidence type="ECO:0008006" key="6">
    <source>
        <dbReference type="Google" id="ProtNLM"/>
    </source>
</evidence>
<feature type="domain" description="PPM-type phosphatase" evidence="3">
    <location>
        <begin position="455"/>
        <end position="666"/>
    </location>
</feature>
<sequence length="799" mass="85851">MTVDGTSTLPVADVLAVLDGESQGWAIAQAVRVGGEIVDFRLVYLNEAGAAILGRPREDLVGRRYRELWPETVHDGTLPLYVDVVRTRQPAVRDVYYERSTVAGHFEIRVAPWGDGFAARFVDLTKLTVRPGSDAGARLFDVLDVAFDGFMLLRAVDEPVTDFVCEFVNQTGAKLSGGTQEDLIGRRVRDFASAGVEVGLLDKAVDVLRTGETWHEELTSADLMRVWDIKISRADPVRIAVSYRDVTERVHQQQRVSLGEAQALYAAERMAALQALTAALAAATTPAEVYAVIGSLVRPSAGGAGLVVLFRDQERLIVHHDTGYEGFVVERLDGLPLSHSYPAAEVVRTGRPRYLSSLAEFTEAQAAEQTPVPAGDRQAWAFLPLVTAGQVLGALVIGYRDPREFDEAERDTLMAFSGLSAQALQRALLFEAQRSIAADLQRALLPAGLPDLRGARHAVRYLPWTHGADVGGDWYDVIPLGPDAMAVVIGDVAGHSPTAAASMGQIRNALRAYAVEGHSPTGVMDRVNRLLQRVEPDTVASCCYLEVHLAEGTATAVIAGHPLPVLSAGGVTRPLSLRCGPPLGVETEAGYVDTSFLLPGSSSLVLYTDGLVEDRRYDIDRGVADLCTAVGAAATLDPEVLLDHILAADVGPIPRSDDVAILALTLDEDIPAGGAQHAQRRFGGDAASAPAARRFAADILTAWGETGLIDNARLLLGEVITNAVQHTVGDVEVRLVLGASRLRVEVRDRSDRQPDRRSVSDESESGRGLHIVEVLASGWGYEPIPAGGKVVWFELDRTT</sequence>
<dbReference type="Pfam" id="PF13185">
    <property type="entry name" value="GAF_2"/>
    <property type="match status" value="1"/>
</dbReference>
<dbReference type="PANTHER" id="PTHR43156:SF2">
    <property type="entry name" value="STAGE II SPORULATION PROTEIN E"/>
    <property type="match status" value="1"/>
</dbReference>
<evidence type="ECO:0000259" key="3">
    <source>
        <dbReference type="SMART" id="SM00331"/>
    </source>
</evidence>
<feature type="domain" description="GAF" evidence="2">
    <location>
        <begin position="281"/>
        <end position="434"/>
    </location>
</feature>
<dbReference type="SUPFAM" id="SSF55874">
    <property type="entry name" value="ATPase domain of HSP90 chaperone/DNA topoisomerase II/histidine kinase"/>
    <property type="match status" value="1"/>
</dbReference>
<reference evidence="4" key="1">
    <citation type="submission" date="2021-01" db="EMBL/GenBank/DDBJ databases">
        <title>Whole genome shotgun sequence of Virgisporangium ochraceum NBRC 16418.</title>
        <authorList>
            <person name="Komaki H."/>
            <person name="Tamura T."/>
        </authorList>
    </citation>
    <scope>NUCLEOTIDE SEQUENCE</scope>
    <source>
        <strain evidence="4">NBRC 16418</strain>
    </source>
</reference>
<dbReference type="CDD" id="cd16936">
    <property type="entry name" value="HATPase_RsbW-like"/>
    <property type="match status" value="1"/>
</dbReference>
<dbReference type="InterPro" id="IPR001932">
    <property type="entry name" value="PPM-type_phosphatase-like_dom"/>
</dbReference>
<dbReference type="Proteomes" id="UP000635606">
    <property type="component" value="Unassembled WGS sequence"/>
</dbReference>
<dbReference type="EMBL" id="BOPH01000072">
    <property type="protein sequence ID" value="GIJ70026.1"/>
    <property type="molecule type" value="Genomic_DNA"/>
</dbReference>
<evidence type="ECO:0000313" key="5">
    <source>
        <dbReference type="Proteomes" id="UP000635606"/>
    </source>
</evidence>
<dbReference type="InterPro" id="IPR052016">
    <property type="entry name" value="Bact_Sigma-Reg"/>
</dbReference>
<comment type="caution">
    <text evidence="4">The sequence shown here is derived from an EMBL/GenBank/DDBJ whole genome shotgun (WGS) entry which is preliminary data.</text>
</comment>
<dbReference type="PANTHER" id="PTHR43156">
    <property type="entry name" value="STAGE II SPORULATION PROTEIN E-RELATED"/>
    <property type="match status" value="1"/>
</dbReference>
<gene>
    <name evidence="4" type="ORF">Voc01_049430</name>
</gene>
<evidence type="ECO:0000313" key="4">
    <source>
        <dbReference type="EMBL" id="GIJ70026.1"/>
    </source>
</evidence>
<dbReference type="Pfam" id="PF07228">
    <property type="entry name" value="SpoIIE"/>
    <property type="match status" value="1"/>
</dbReference>
<dbReference type="InterPro" id="IPR036457">
    <property type="entry name" value="PPM-type-like_dom_sf"/>
</dbReference>
<dbReference type="Gene3D" id="3.30.565.10">
    <property type="entry name" value="Histidine kinase-like ATPase, C-terminal domain"/>
    <property type="match status" value="1"/>
</dbReference>
<dbReference type="InterPro" id="IPR036890">
    <property type="entry name" value="HATPase_C_sf"/>
</dbReference>
<dbReference type="Pfam" id="PF08448">
    <property type="entry name" value="PAS_4"/>
    <property type="match status" value="2"/>
</dbReference>
<dbReference type="InterPro" id="IPR035965">
    <property type="entry name" value="PAS-like_dom_sf"/>
</dbReference>
<dbReference type="SUPFAM" id="SSF55781">
    <property type="entry name" value="GAF domain-like"/>
    <property type="match status" value="1"/>
</dbReference>
<dbReference type="InterPro" id="IPR003594">
    <property type="entry name" value="HATPase_dom"/>
</dbReference>
<dbReference type="InterPro" id="IPR029016">
    <property type="entry name" value="GAF-like_dom_sf"/>
</dbReference>
<evidence type="ECO:0000259" key="2">
    <source>
        <dbReference type="SMART" id="SM00065"/>
    </source>
</evidence>